<feature type="region of interest" description="Disordered" evidence="30">
    <location>
        <begin position="2745"/>
        <end position="2784"/>
    </location>
</feature>
<dbReference type="InterPro" id="IPR039467">
    <property type="entry name" value="TFIIIB_B''_Myb"/>
</dbReference>
<evidence type="ECO:0000256" key="28">
    <source>
        <dbReference type="ARBA" id="ARBA00078810"/>
    </source>
</evidence>
<feature type="compositionally biased region" description="Polar residues" evidence="30">
    <location>
        <begin position="2446"/>
        <end position="2470"/>
    </location>
</feature>
<dbReference type="EMBL" id="KN122864">
    <property type="protein sequence ID" value="KFO27759.1"/>
    <property type="molecule type" value="Genomic_DNA"/>
</dbReference>
<evidence type="ECO:0000256" key="19">
    <source>
        <dbReference type="ARBA" id="ARBA00052347"/>
    </source>
</evidence>
<evidence type="ECO:0000256" key="11">
    <source>
        <dbReference type="ARBA" id="ARBA00023163"/>
    </source>
</evidence>
<keyword evidence="35" id="KW-1185">Reference proteome</keyword>
<dbReference type="SMART" id="SM00717">
    <property type="entry name" value="SANT"/>
    <property type="match status" value="1"/>
</dbReference>
<evidence type="ECO:0000256" key="29">
    <source>
        <dbReference type="SAM" id="Coils"/>
    </source>
</evidence>
<feature type="compositionally biased region" description="Basic and acidic residues" evidence="30">
    <location>
        <begin position="1135"/>
        <end position="1159"/>
    </location>
</feature>
<feature type="compositionally biased region" description="Basic and acidic residues" evidence="30">
    <location>
        <begin position="1088"/>
        <end position="1098"/>
    </location>
</feature>
<dbReference type="SUPFAM" id="SSF46689">
    <property type="entry name" value="Homeodomain-like"/>
    <property type="match status" value="1"/>
</dbReference>
<evidence type="ECO:0000313" key="34">
    <source>
        <dbReference type="EMBL" id="KFO27759.1"/>
    </source>
</evidence>
<feature type="compositionally biased region" description="Basic and acidic residues" evidence="30">
    <location>
        <begin position="2829"/>
        <end position="2839"/>
    </location>
</feature>
<keyword evidence="13" id="KW-0539">Nucleus</keyword>
<evidence type="ECO:0000313" key="35">
    <source>
        <dbReference type="Proteomes" id="UP000028990"/>
    </source>
</evidence>
<dbReference type="SMART" id="SM00327">
    <property type="entry name" value="VWA"/>
    <property type="match status" value="1"/>
</dbReference>
<dbReference type="PROSITE" id="PS50234">
    <property type="entry name" value="VWFA"/>
    <property type="match status" value="1"/>
</dbReference>
<evidence type="ECO:0000256" key="10">
    <source>
        <dbReference type="ARBA" id="ARBA00023015"/>
    </source>
</evidence>
<dbReference type="GO" id="GO:1905202">
    <property type="term" value="C:methylcrotonoyl-CoA carboxylase complex"/>
    <property type="evidence" value="ECO:0007669"/>
    <property type="project" value="TreeGrafter"/>
</dbReference>
<dbReference type="InterPro" id="IPR011762">
    <property type="entry name" value="COA_CT_N"/>
</dbReference>
<keyword evidence="9" id="KW-0862">Zinc</keyword>
<dbReference type="InterPro" id="IPR002035">
    <property type="entry name" value="VWF_A"/>
</dbReference>
<comment type="pathway">
    <text evidence="14">Amino-acid degradation; L-leucine degradation; (S)-3-hydroxy-3-methylglutaryl-CoA from 3-isovaleryl-CoA: step 2/3.</text>
</comment>
<dbReference type="Proteomes" id="UP000028990">
    <property type="component" value="Unassembled WGS sequence"/>
</dbReference>
<feature type="region of interest" description="Disordered" evidence="30">
    <location>
        <begin position="1599"/>
        <end position="1626"/>
    </location>
</feature>
<feature type="compositionally biased region" description="Low complexity" evidence="30">
    <location>
        <begin position="1053"/>
        <end position="1068"/>
    </location>
</feature>
<dbReference type="GO" id="GO:0005739">
    <property type="term" value="C:mitochondrion"/>
    <property type="evidence" value="ECO:0007669"/>
    <property type="project" value="TreeGrafter"/>
</dbReference>
<evidence type="ECO:0000256" key="6">
    <source>
        <dbReference type="ARBA" id="ARBA00022723"/>
    </source>
</evidence>
<dbReference type="CDD" id="cd01453">
    <property type="entry name" value="vWA_transcription_factor_IIH_type"/>
    <property type="match status" value="1"/>
</dbReference>
<feature type="domain" description="CoA carboxyltransferase C-terminal" evidence="33">
    <location>
        <begin position="3208"/>
        <end position="3457"/>
    </location>
</feature>
<feature type="compositionally biased region" description="Acidic residues" evidence="30">
    <location>
        <begin position="2157"/>
        <end position="2168"/>
    </location>
</feature>
<dbReference type="Gene3D" id="3.90.226.10">
    <property type="entry name" value="2-enoyl-CoA Hydratase, Chain A, domain 1"/>
    <property type="match status" value="2"/>
</dbReference>
<comment type="catalytic activity">
    <reaction evidence="19">
        <text>3-methylbut-2-enoyl-CoA + hydrogencarbonate + ATP = 3-methyl-(2E)-glutaconyl-CoA + ADP + phosphate + H(+)</text>
        <dbReference type="Rhea" id="RHEA:13589"/>
        <dbReference type="ChEBI" id="CHEBI:15378"/>
        <dbReference type="ChEBI" id="CHEBI:17544"/>
        <dbReference type="ChEBI" id="CHEBI:30616"/>
        <dbReference type="ChEBI" id="CHEBI:43474"/>
        <dbReference type="ChEBI" id="CHEBI:57344"/>
        <dbReference type="ChEBI" id="CHEBI:57346"/>
        <dbReference type="ChEBI" id="CHEBI:456216"/>
        <dbReference type="EC" id="6.4.1.4"/>
    </reaction>
</comment>
<proteinExistence type="inferred from homology"/>
<feature type="compositionally biased region" description="Polar residues" evidence="30">
    <location>
        <begin position="1610"/>
        <end position="1626"/>
    </location>
</feature>
<dbReference type="InterPro" id="IPR007198">
    <property type="entry name" value="Ssl1-like"/>
</dbReference>
<comment type="function">
    <text evidence="20">Component of the general transcription and DNA repair factor IIH (TFIIH) core complex, which is involved in general and transcription-coupled nucleotide excision repair (NER) of damaged DNA and, when complexed to CAK, in RNA transcription by RNA polymerase II. In NER, TFIIH acts by opening DNA around the lesion to allow the excision of the damaged oligonucleotide and its replacement by a new DNA fragment. In transcription, TFIIH has an essential role in transcription initiation. When the pre-initiation complex (PIC) has been established, TFIIH is required for promoter opening and promoter escape. Phosphorylation of the C-terminal tail (CTD) of the largest subunit of RNA polymerase II by the kinase module CAK controls the initiation of transcription. The N-terminus of GTF2H2 interacts with and regulates XPD whereas an intact C-terminus is required for a successful escape of RNAP II form the promoter.</text>
</comment>
<evidence type="ECO:0000256" key="2">
    <source>
        <dbReference type="ARBA" id="ARBA00006092"/>
    </source>
</evidence>
<feature type="domain" description="CoA carboxyltransferase N-terminal" evidence="32">
    <location>
        <begin position="2948"/>
        <end position="3205"/>
    </location>
</feature>
<dbReference type="GO" id="GO:0016607">
    <property type="term" value="C:nuclear speck"/>
    <property type="evidence" value="ECO:0007669"/>
    <property type="project" value="UniProtKB-ARBA"/>
</dbReference>
<dbReference type="SMART" id="SM01047">
    <property type="entry name" value="C1_4"/>
    <property type="match status" value="1"/>
</dbReference>
<feature type="compositionally biased region" description="Basic and acidic residues" evidence="30">
    <location>
        <begin position="2411"/>
        <end position="2422"/>
    </location>
</feature>
<feature type="compositionally biased region" description="Polar residues" evidence="30">
    <location>
        <begin position="2840"/>
        <end position="2872"/>
    </location>
</feature>
<feature type="region of interest" description="Disordered" evidence="30">
    <location>
        <begin position="695"/>
        <end position="741"/>
    </location>
</feature>
<dbReference type="InterPro" id="IPR036465">
    <property type="entry name" value="vWFA_dom_sf"/>
</dbReference>
<feature type="compositionally biased region" description="Low complexity" evidence="30">
    <location>
        <begin position="2700"/>
        <end position="2713"/>
    </location>
</feature>
<evidence type="ECO:0000256" key="16">
    <source>
        <dbReference type="ARBA" id="ARBA00031109"/>
    </source>
</evidence>
<comment type="similarity">
    <text evidence="3">Belongs to the AccD/PCCB family.</text>
</comment>
<evidence type="ECO:0000256" key="8">
    <source>
        <dbReference type="ARBA" id="ARBA00022771"/>
    </source>
</evidence>
<dbReference type="InterPro" id="IPR011763">
    <property type="entry name" value="COA_CT_C"/>
</dbReference>
<dbReference type="FunFam" id="3.40.50.410:FF:000015">
    <property type="entry name" value="General transcription factor IIH subunit 2"/>
    <property type="match status" value="1"/>
</dbReference>
<dbReference type="SUPFAM" id="SSF57889">
    <property type="entry name" value="Cysteine-rich domain"/>
    <property type="match status" value="1"/>
</dbReference>
<feature type="compositionally biased region" description="Low complexity" evidence="30">
    <location>
        <begin position="1455"/>
        <end position="1465"/>
    </location>
</feature>
<dbReference type="NCBIfam" id="TIGR00622">
    <property type="entry name" value="ssl1"/>
    <property type="match status" value="1"/>
</dbReference>
<dbReference type="InterPro" id="IPR001005">
    <property type="entry name" value="SANT/Myb"/>
</dbReference>
<feature type="compositionally biased region" description="Polar residues" evidence="30">
    <location>
        <begin position="2880"/>
        <end position="2892"/>
    </location>
</feature>
<feature type="compositionally biased region" description="Basic and acidic residues" evidence="30">
    <location>
        <begin position="1031"/>
        <end position="1041"/>
    </location>
</feature>
<dbReference type="InterPro" id="IPR029045">
    <property type="entry name" value="ClpP/crotonase-like_dom_sf"/>
</dbReference>
<evidence type="ECO:0000256" key="15">
    <source>
        <dbReference type="ARBA" id="ARBA00026116"/>
    </source>
</evidence>
<dbReference type="GO" id="GO:0000439">
    <property type="term" value="C:transcription factor TFIIH core complex"/>
    <property type="evidence" value="ECO:0007669"/>
    <property type="project" value="InterPro"/>
</dbReference>
<feature type="region of interest" description="Disordered" evidence="30">
    <location>
        <begin position="2082"/>
        <end position="2168"/>
    </location>
</feature>
<dbReference type="InterPro" id="IPR009057">
    <property type="entry name" value="Homeodomain-like_sf"/>
</dbReference>
<keyword evidence="10" id="KW-0805">Transcription regulation</keyword>
<evidence type="ECO:0000256" key="18">
    <source>
        <dbReference type="ARBA" id="ARBA00031404"/>
    </source>
</evidence>
<evidence type="ECO:0000256" key="25">
    <source>
        <dbReference type="ARBA" id="ARBA00073673"/>
    </source>
</evidence>
<gene>
    <name evidence="34" type="ORF">H920_10878</name>
</gene>
<dbReference type="InterPro" id="IPR013087">
    <property type="entry name" value="Znf_C2H2_type"/>
</dbReference>
<reference evidence="34 35" key="1">
    <citation type="submission" date="2013-11" db="EMBL/GenBank/DDBJ databases">
        <title>The Damaraland mole rat (Fukomys damarensis) genome and evolution of African mole rats.</title>
        <authorList>
            <person name="Gladyshev V.N."/>
            <person name="Fang X."/>
        </authorList>
    </citation>
    <scope>NUCLEOTIDE SEQUENCE [LARGE SCALE GENOMIC DNA]</scope>
    <source>
        <tissue evidence="34">Liver</tissue>
    </source>
</reference>
<dbReference type="FunFam" id="3.90.226.10:FF:000007">
    <property type="entry name" value="Methylcrotonoyl-CoA carboxylase subunit beta"/>
    <property type="match status" value="1"/>
</dbReference>
<feature type="compositionally biased region" description="Polar residues" evidence="30">
    <location>
        <begin position="1015"/>
        <end position="1024"/>
    </location>
</feature>
<feature type="region of interest" description="Disordered" evidence="30">
    <location>
        <begin position="2410"/>
        <end position="2481"/>
    </location>
</feature>
<feature type="compositionally biased region" description="Polar residues" evidence="30">
    <location>
        <begin position="969"/>
        <end position="990"/>
    </location>
</feature>
<dbReference type="Gene3D" id="3.30.40.10">
    <property type="entry name" value="Zinc/RING finger domain, C3HC4 (zinc finger)"/>
    <property type="match status" value="1"/>
</dbReference>
<keyword evidence="8" id="KW-0863">Zinc-finger</keyword>
<feature type="compositionally biased region" description="Basic and acidic residues" evidence="30">
    <location>
        <begin position="2429"/>
        <end position="2443"/>
    </location>
</feature>
<feature type="compositionally biased region" description="Basic and acidic residues" evidence="30">
    <location>
        <begin position="2086"/>
        <end position="2099"/>
    </location>
</feature>
<feature type="compositionally biased region" description="Acidic residues" evidence="30">
    <location>
        <begin position="726"/>
        <end position="739"/>
    </location>
</feature>
<keyword evidence="12" id="KW-0234">DNA repair</keyword>
<comment type="similarity">
    <text evidence="2">Belongs to the GTF2H2 family.</text>
</comment>
<dbReference type="PANTHER" id="PTHR22855:SF13">
    <property type="entry name" value="METHYLCROTONOYL-COA CARBOXYLASE BETA CHAIN, MITOCHONDRIAL"/>
    <property type="match status" value="1"/>
</dbReference>
<feature type="region of interest" description="Disordered" evidence="30">
    <location>
        <begin position="1088"/>
        <end position="1183"/>
    </location>
</feature>
<sequence length="3465" mass="385137">MDEEPERTKRWEGGYERTWEILKEDESGSLKATIEDILFKAKRKRVFENHGQVRLGMMRHLYVVVDGSRTMEDQDLKPNRLACTLKLLEYFVEEYFDQNPISQIGIIVTKSKRAEKLTELSGNPRKHITSLKKAVDMTCHGEPSLYNSLSMAMQTLKHMPGHTSREVLIIFSSLTTCDPSNIYDLIKTLKAAKIRVSVIGLSAEVRVCTALARETGGTYHVILDESHYKELLTHHVSPPPASSSSECSLIRMGFPQHTIASLSDQDAKPSFSMAHLDNSSEPGLTLGGYFCPQCRAKYCELPVECKICGLTLVSAPHLARSYHHLFPLDAFQEMPLEEYKGERFCYGCQGQLKDQHVYVCSVCQNVFCVDCDVFVHDSLHCCPGCIHKIPTPSGQTASVSEMHSLILLTGQLLSPRTKTLGTFHVPALGELCLSDIPFCFSHPVIPRQAQYLGPRHLRIWGEPSLCPNEAHCSHLCLAFKPTTTASSLMKNFDGTLLRPGLKRPCRHCQPWSKQVSSTEYFFDYAESLLVLWSFTVSLKGIKLRCIPDSNILERCLDRPQAPTVDQDYAFAFETLKRVQDLVEKEKTIKSYLNLKFASCQTSVAASGNSEAAQASPAAINQDVPQSNPVQIKEKQLCSDRYRIYKAQKLREMLKEELRKEKKQWKNKYAINESQMPPDRSKMTMRDFIYYLPDNNPMSSSLEQEKKTEKLLTPVQTREQESKGALDAEDNEAAEEETDDGPLLVPRVKVAEDGSIILDEESLTVEVLRTKGPCVVEENDPIFECGSTTTYSSFRKNYYSKPWSNKETDMFFLAISMVGTDFSMIGQLFPHRARIEIKNKFKREEKTNGWRIDKAFQEKRPFDFDFFAHLLQKVLEEEEKRKQKSAKNQGVKKKSSKPQKTVKVQKVSSEVVDDNPDECVNTKISDTEGSQKDAQTVLEEDSLTPSGQDTELVLEQDQNQKKRRMKRNQDGTTEQKVQNLSGNDTIPSGSSEGEKHKNKCQSLRPEVNESECSEEQMPSCTQNLDDTVDLASSERVEKRKDPILSPSQQHGNTPAANESSESSPSALSPSEVEIIALCEVNPALQSCARERDVDQKSKSLEGSQAENVKPVLRGRLQRPKPNLSRAVGKKLVFSQDKIDAENKNLHSETSTEKNHTEKGKMNAFDSGGMENTGKENQEAQTMSNLSEKTCLLEDNQPKAPRPVQLVRSRLQRPKPNVGKAAERKETVTPQKEGASVENTQNESCVNKDILQQMEAQSCKNLECEDLIKQPEKKDTSFQNVKPDEPRVLNECLSIQEDNQANILKQVPVLRTQFQKPKPNIVRGIERKEIASKEEIPEESPVSGEVTAALRELVRPDASPGEKVPVVTTATSKQMKSDFRETGRDTSASLSESIPEMTNVTDAMEIGLKATVTESLPREKTLELIDASGEIETNLEESRREIFPQENDPEEVKSIGETETGESPTGERMPEMVDATKERETDLEESESKDTPVPGKVPEEVKTISEMETDLKDIEEISQREKVLVAVSILGEREIDLKETGKGDISLMETILRKMTVTEETEADLKETENQISLRERGAEDIGIIGEMVADLEKTRNIDISPKERNLEEPATSRQTGTDVIQKSGTDCSTVPSLDVKNIGSEVQPVVHTSIEESNSEKELSDHLSCSKPASQISELCKTEDQGIQPPDVSEHFSDTNLSKSLPQEQKPLEVKPAPFVRSRFKRPKPNLARAASKKETTEAEKYVPEKKLGTNQMETIEIQQDREQADTLSLQPDLTSVVASREKDKSGLEKEEIVISSCIQTEQDPAPSACEPAEDSQSVQTQENDLAVPVGIQKVNTLQQEMKESITQMVLPTRARLQRPKPNVKNARHRQLLEKGEAKGMIKDERTMLQKDETNKKTVTMSNSQIESDIEVVSSKVSECSMDENQRHEVFVENPYVNKKKMSDEKKRLENKPCVPTPAQLIRRKFQNTKPDLGRAHSRKVEEVPIEKGLVDQSGASKQEDNLLHQGNLDSQLLRKGEAEIVTSPEVSARKDYIGSEETALAKKNAQLAEVGPSENVKEETIQHISASSIVEEQCFSKLRSSPQLLKESDYSKTAPDERTVISSASGNERDHSERRTQRKIKTTVTRGRGTKRARAKTSRKEPRAPKAMLVTLRASQEEDDDDDDAQDFESNYEEESCHLAPEEVNKAPVFVPLGLRSPEPVSAQIEETMEELEITVNVADVGCITVVEHQLSSADVTIQKPEQENNLNMPFEMTTGEHTQDEAGTSDGSTEAAITLLTMGDLVLQSGMSTEQGDVGLCVFPDVHSKDKSHIPFSPDNISHKIVHECQELSSPVITTSPASEEDKYVSEKQNREEVGLKEKIMENTTSTRSTASKVDSSLQITSRFVRPEPDLQVLVTSRVGAHQEVCGVSRGEKVESQKETENTASKATELEDKNPGPVRTEESQEQNQLSCVQDIKGTSISQEANPTARNENQEESSQEVQMLPVAPVLSSEAGPSTLVSSGGFGENSEPLIKDAKGDSIPILHVPECTSANILEVQQENVTNTQDLTVNLFRDVHQDGEDEQVFILTLVEIPANAAEEFTDAGAQLMLNPVLPAPILVKSGNPEEKADVSMTLPVTSVGEDAVSLSNSERDDSEKPPANLDLISRKRFHCMLDESDQIPPTKKSSLTLRNNLQQYASEVCSKELNAFEETGESYKGQSTATTSRSTYTTPTPQKEQLEPGLQNKESRAHDKIIDTRIENVPHLSQHDVVMSDKEERVVAASTSEQRAGRTKSSKSPLSRSGRRPLGFLALICSKNNLMESDEPTQVRSKKRLKPLLPASRRNLKRSNPSDETQKQHQESSNVLPSPSDAISTQAEEAGSSAAQVSCNQPSLKEECKSGQKQAPESEEPSTVSEYFFGDIFIKAFGWTQAKEDNSDKIPNRLNYRSWNTVRPEPLQRSLVKENYQQMKALVSQLRERAELVQRGGSEKARTLHMSRGKLLPRERIDNLIDPGSPFLELSQFAGYQLYGDEEVPAGGIITGIGRVSGVECMIVANDATVKGGTYYPVTVKKHLRAQEIALQNRLPCIYLVDSGGANLPRQADAFPDRDHFGRIFYNQAIMSSKNITQVAVVMGSCTAGGAYVPAMADENIIVRKQGTIFLAGPPLVKAATGEEVSAEELGGADLHCRKSGVTDHYALDDHHALHLARKIVRGLNYQKKLDVTVEPSEEPLFPADELYGIVGANLKRSFDVREVIARIVDGSRFNEFKAFYGDTLVTGFARIFGYLVGVIGNNGVLFSESAKKASTGAHFIQLCCQRNIPLLFLQNITGFMVGKDYEAEGIAKDGAKMVAAVACAKVPKITVIIGGSYGAGNYGMCGRAYSPRFLYMWPNARISVMGGEQAANVLATIAKDQRAREGKQFSSAEEAALKEPIIKRFEEEGNPYYSSARLWDDGIIDPADTRLVLGLSISAALNAPIQKTNFGILRM</sequence>
<name>A0A091D6N8_FUKDA</name>
<feature type="compositionally biased region" description="Basic residues" evidence="30">
    <location>
        <begin position="2128"/>
        <end position="2137"/>
    </location>
</feature>
<evidence type="ECO:0000256" key="14">
    <source>
        <dbReference type="ARBA" id="ARBA00025711"/>
    </source>
</evidence>
<dbReference type="Pfam" id="PF07975">
    <property type="entry name" value="C1_4"/>
    <property type="match status" value="1"/>
</dbReference>
<feature type="domain" description="VWFA" evidence="31">
    <location>
        <begin position="60"/>
        <end position="236"/>
    </location>
</feature>
<dbReference type="FunFam" id="3.90.226.10:FF:000004">
    <property type="entry name" value="Methylcrotonoyl-CoA carboxylase beta chain"/>
    <property type="match status" value="1"/>
</dbReference>
<keyword evidence="29" id="KW-0175">Coiled coil</keyword>
<dbReference type="PROSITE" id="PS50989">
    <property type="entry name" value="COA_CT_CTER"/>
    <property type="match status" value="1"/>
</dbReference>
<dbReference type="Pfam" id="PF15963">
    <property type="entry name" value="Myb_DNA-bind_7"/>
    <property type="match status" value="1"/>
</dbReference>
<keyword evidence="11" id="KW-0804">Transcription</keyword>
<dbReference type="GO" id="GO:0006552">
    <property type="term" value="P:L-leucine catabolic process"/>
    <property type="evidence" value="ECO:0007669"/>
    <property type="project" value="UniProtKB-UniPathway"/>
</dbReference>
<evidence type="ECO:0000256" key="17">
    <source>
        <dbReference type="ARBA" id="ARBA00031237"/>
    </source>
</evidence>
<evidence type="ECO:0000256" key="1">
    <source>
        <dbReference type="ARBA" id="ARBA00004123"/>
    </source>
</evidence>
<evidence type="ECO:0000256" key="24">
    <source>
        <dbReference type="ARBA" id="ARBA00070126"/>
    </source>
</evidence>
<evidence type="ECO:0000256" key="7">
    <source>
        <dbReference type="ARBA" id="ARBA00022763"/>
    </source>
</evidence>
<dbReference type="InterPro" id="IPR046349">
    <property type="entry name" value="C1-like_sf"/>
</dbReference>
<evidence type="ECO:0000256" key="9">
    <source>
        <dbReference type="ARBA" id="ARBA00022833"/>
    </source>
</evidence>
<evidence type="ECO:0000256" key="26">
    <source>
        <dbReference type="ARBA" id="ARBA00077681"/>
    </source>
</evidence>
<dbReference type="InterPro" id="IPR004595">
    <property type="entry name" value="TFIIH_C1-like_dom"/>
</dbReference>
<dbReference type="GO" id="GO:0008270">
    <property type="term" value="F:zinc ion binding"/>
    <property type="evidence" value="ECO:0007669"/>
    <property type="project" value="UniProtKB-KW"/>
</dbReference>
<keyword evidence="5" id="KW-0436">Ligase</keyword>
<dbReference type="Pfam" id="PF04056">
    <property type="entry name" value="Ssl1"/>
    <property type="match status" value="1"/>
</dbReference>
<dbReference type="GO" id="GO:0004485">
    <property type="term" value="F:methylcrotonoyl-CoA carboxylase activity"/>
    <property type="evidence" value="ECO:0007669"/>
    <property type="project" value="UniProtKB-EC"/>
</dbReference>
<dbReference type="PROSITE" id="PS50980">
    <property type="entry name" value="COA_CT_NTER"/>
    <property type="match status" value="1"/>
</dbReference>
<dbReference type="InterPro" id="IPR034733">
    <property type="entry name" value="AcCoA_carboxyl_beta"/>
</dbReference>
<evidence type="ECO:0000259" key="33">
    <source>
        <dbReference type="PROSITE" id="PS50989"/>
    </source>
</evidence>
<dbReference type="PANTHER" id="PTHR22855">
    <property type="entry name" value="ACETYL, PROPIONYL, PYRUVATE, AND GLUTACONYL CARBOXYLASE-RELATED"/>
    <property type="match status" value="1"/>
</dbReference>
<evidence type="ECO:0000256" key="4">
    <source>
        <dbReference type="ARBA" id="ARBA00022553"/>
    </source>
</evidence>
<evidence type="ECO:0000256" key="20">
    <source>
        <dbReference type="ARBA" id="ARBA00053282"/>
    </source>
</evidence>
<feature type="region of interest" description="Disordered" evidence="30">
    <location>
        <begin position="1436"/>
        <end position="1495"/>
    </location>
</feature>
<keyword evidence="6" id="KW-0479">Metal-binding</keyword>
<dbReference type="eggNOG" id="KOG2009">
    <property type="taxonomic scope" value="Eukaryota"/>
</dbReference>
<dbReference type="STRING" id="885580.ENSFDAP00000002976"/>
<dbReference type="GO" id="GO:0006289">
    <property type="term" value="P:nucleotide-excision repair"/>
    <property type="evidence" value="ECO:0007669"/>
    <property type="project" value="InterPro"/>
</dbReference>
<keyword evidence="4" id="KW-0597">Phosphoprotein</keyword>
<feature type="region of interest" description="Disordered" evidence="30">
    <location>
        <begin position="879"/>
        <end position="1068"/>
    </location>
</feature>
<evidence type="ECO:0000256" key="5">
    <source>
        <dbReference type="ARBA" id="ARBA00022598"/>
    </source>
</evidence>
<evidence type="ECO:0000256" key="30">
    <source>
        <dbReference type="SAM" id="MobiDB-lite"/>
    </source>
</evidence>
<dbReference type="InterPro" id="IPR045190">
    <property type="entry name" value="MCCB/AccD1-like"/>
</dbReference>
<dbReference type="SUPFAM" id="SSF53300">
    <property type="entry name" value="vWA-like"/>
    <property type="match status" value="1"/>
</dbReference>
<evidence type="ECO:0000256" key="21">
    <source>
        <dbReference type="ARBA" id="ARBA00053988"/>
    </source>
</evidence>
<feature type="region of interest" description="Disordered" evidence="30">
    <location>
        <begin position="1209"/>
        <end position="1238"/>
    </location>
</feature>
<protein>
    <recommendedName>
        <fullName evidence="24">General transcription factor IIH subunit 2</fullName>
        <ecNumber evidence="15">6.4.1.4</ecNumber>
    </recommendedName>
    <alternativeName>
        <fullName evidence="18">3-methylcrotonyl-CoA carboxylase 2</fullName>
    </alternativeName>
    <alternativeName>
        <fullName evidence="16">3-methylcrotonyl-CoA carboxylase non-biotin-containing subunit</fullName>
    </alternativeName>
    <alternativeName>
        <fullName evidence="17">3-methylcrotonyl-CoA:carbon dioxide ligase subunit beta</fullName>
    </alternativeName>
    <alternativeName>
        <fullName evidence="28">Basic transcription factor 2 44 kDa subunit</fullName>
    </alternativeName>
    <alternativeName>
        <fullName evidence="26">General transcription factor IIH polypeptide 2</fullName>
    </alternativeName>
    <alternativeName>
        <fullName evidence="25">Methylcrotonoyl-CoA carboxylase beta chain, mitochondrial</fullName>
    </alternativeName>
    <alternativeName>
        <fullName evidence="27">TFIIH basal transcription factor complex p44 subunit</fullName>
    </alternativeName>
</protein>
<dbReference type="PROSITE" id="PS00028">
    <property type="entry name" value="ZINC_FINGER_C2H2_1"/>
    <property type="match status" value="1"/>
</dbReference>
<feature type="compositionally biased region" description="Basic and acidic residues" evidence="30">
    <location>
        <begin position="1373"/>
        <end position="1382"/>
    </location>
</feature>
<accession>A0A091D6N8</accession>
<feature type="compositionally biased region" description="Basic residues" evidence="30">
    <location>
        <begin position="881"/>
        <end position="896"/>
    </location>
</feature>
<organism evidence="34 35">
    <name type="scientific">Fukomys damarensis</name>
    <name type="common">Damaraland mole rat</name>
    <name type="synonym">Cryptomys damarensis</name>
    <dbReference type="NCBI Taxonomy" id="885580"/>
    <lineage>
        <taxon>Eukaryota</taxon>
        <taxon>Metazoa</taxon>
        <taxon>Chordata</taxon>
        <taxon>Craniata</taxon>
        <taxon>Vertebrata</taxon>
        <taxon>Euteleostomi</taxon>
        <taxon>Mammalia</taxon>
        <taxon>Eutheria</taxon>
        <taxon>Euarchontoglires</taxon>
        <taxon>Glires</taxon>
        <taxon>Rodentia</taxon>
        <taxon>Hystricomorpha</taxon>
        <taxon>Bathyergidae</taxon>
        <taxon>Fukomys</taxon>
    </lineage>
</organism>
<dbReference type="Pfam" id="PF01039">
    <property type="entry name" value="Carboxyl_trans"/>
    <property type="match status" value="1"/>
</dbReference>
<evidence type="ECO:0000259" key="31">
    <source>
        <dbReference type="PROSITE" id="PS50234"/>
    </source>
</evidence>
<evidence type="ECO:0000256" key="3">
    <source>
        <dbReference type="ARBA" id="ARBA00006102"/>
    </source>
</evidence>
<comment type="subunit">
    <text evidence="22">Probably a dodecamer composed of six biotin-containing alpha subunits (MCCC1) and six beta (MCCC2) subunits.</text>
</comment>
<comment type="function">
    <text evidence="21">Carboxyltransferase subunit of the 3-methylcrotonyl-CoA carboxylase, an enzyme that catalyzes the conversion of 3-methylcrotonyl-CoA to 3-methylglutaconyl-CoA, a critical step for leucine and isovaleric acid catabolism.</text>
</comment>
<comment type="subunit">
    <text evidence="23">Component of the TFIID-containing RNA polymerase II pre-initiation complex that is composed of TBP and at least GTF2A1, GTF2A2, GTF2E1, GTF2E2, GTF2F1, GTF2H2, GTF2H3, GTF2H4, GTF2H5, GTF2B, TCEA1, ERCC2 and ERCC3. Component of the 7-subunit TFIIH core complex composed of XPB/ERCC3, XPD/ERCC2, GTF2H1, GTF2H2, GTF2H3, GTF2H4 and GTF2H5, which is active in NER. The core complex associates with the 3-subunit CDK-activating kinase (CAK) module composed of CCNH/cyclin H, CDK7 and MNAT1 to form the 10-subunit holoenzyme (holo-TFIIH) active in transcription. Interacts with XPB, XPD, GTF2H1 and GTF2H3.</text>
</comment>
<dbReference type="Gene3D" id="3.40.50.410">
    <property type="entry name" value="von Willebrand factor, type A domain"/>
    <property type="match status" value="1"/>
</dbReference>
<feature type="compositionally biased region" description="Low complexity" evidence="30">
    <location>
        <begin position="897"/>
        <end position="909"/>
    </location>
</feature>
<evidence type="ECO:0000256" key="27">
    <source>
        <dbReference type="ARBA" id="ARBA00078582"/>
    </source>
</evidence>
<dbReference type="SUPFAM" id="SSF52096">
    <property type="entry name" value="ClpP/crotonase"/>
    <property type="match status" value="2"/>
</dbReference>
<comment type="subcellular location">
    <subcellularLocation>
        <location evidence="1">Nucleus</location>
    </subcellularLocation>
</comment>
<dbReference type="InterPro" id="IPR012170">
    <property type="entry name" value="TFIIH_SSL1/p44"/>
</dbReference>
<dbReference type="InterPro" id="IPR013083">
    <property type="entry name" value="Znf_RING/FYVE/PHD"/>
</dbReference>
<keyword evidence="7" id="KW-0227">DNA damage</keyword>
<feature type="region of interest" description="Disordered" evidence="30">
    <location>
        <begin position="2802"/>
        <end position="2892"/>
    </location>
</feature>
<evidence type="ECO:0000259" key="32">
    <source>
        <dbReference type="PROSITE" id="PS50980"/>
    </source>
</evidence>
<evidence type="ECO:0000256" key="23">
    <source>
        <dbReference type="ARBA" id="ARBA00063800"/>
    </source>
</evidence>
<feature type="region of interest" description="Disordered" evidence="30">
    <location>
        <begin position="2690"/>
        <end position="2726"/>
    </location>
</feature>
<dbReference type="GO" id="GO:0006351">
    <property type="term" value="P:DNA-templated transcription"/>
    <property type="evidence" value="ECO:0007669"/>
    <property type="project" value="InterPro"/>
</dbReference>
<evidence type="ECO:0000256" key="12">
    <source>
        <dbReference type="ARBA" id="ARBA00023204"/>
    </source>
</evidence>
<dbReference type="FunFam" id="3.30.40.10:FF:000282">
    <property type="entry name" value="General transcription factor IIH subunit"/>
    <property type="match status" value="1"/>
</dbReference>
<feature type="region of interest" description="Disordered" evidence="30">
    <location>
        <begin position="1370"/>
        <end position="1389"/>
    </location>
</feature>
<evidence type="ECO:0000256" key="13">
    <source>
        <dbReference type="ARBA" id="ARBA00023242"/>
    </source>
</evidence>
<evidence type="ECO:0000256" key="22">
    <source>
        <dbReference type="ARBA" id="ARBA00062256"/>
    </source>
</evidence>
<feature type="compositionally biased region" description="Basic and acidic residues" evidence="30">
    <location>
        <begin position="1466"/>
        <end position="1488"/>
    </location>
</feature>
<dbReference type="UniPathway" id="UPA00363">
    <property type="reaction ID" value="UER00861"/>
</dbReference>
<feature type="coiled-coil region" evidence="29">
    <location>
        <begin position="643"/>
        <end position="674"/>
    </location>
</feature>
<dbReference type="EC" id="6.4.1.4" evidence="15"/>